<evidence type="ECO:0000313" key="1">
    <source>
        <dbReference type="EMBL" id="EJP73787.1"/>
    </source>
</evidence>
<reference evidence="1 2" key="1">
    <citation type="journal article" date="2012" name="ISME J.">
        <title>Genomic insights to SAR86, an abundant and uncultivated marine bacterial lineage.</title>
        <authorList>
            <person name="Dupont C.L."/>
            <person name="Rusch D.B."/>
            <person name="Yooseph S."/>
            <person name="Lombardo M.J."/>
            <person name="Richter R.A."/>
            <person name="Valas R."/>
            <person name="Novotny M."/>
            <person name="Yee-Greenbaum J."/>
            <person name="Selengut J.D."/>
            <person name="Haft D.H."/>
            <person name="Halpern A.L."/>
            <person name="Lasken R.S."/>
            <person name="Nealson K."/>
            <person name="Friedman R."/>
            <person name="Venter J.C."/>
        </authorList>
    </citation>
    <scope>NUCLEOTIDE SEQUENCE [LARGE SCALE GENOMIC DNA]</scope>
</reference>
<accession>J4V5R3</accession>
<evidence type="ECO:0000313" key="2">
    <source>
        <dbReference type="Proteomes" id="UP000010116"/>
    </source>
</evidence>
<dbReference type="HOGENOM" id="CLU_2828771_0_0_6"/>
<organism evidence="1 2">
    <name type="scientific">SAR86 cluster bacterium SAR86B</name>
    <dbReference type="NCBI Taxonomy" id="1123867"/>
    <lineage>
        <taxon>Bacteria</taxon>
        <taxon>Pseudomonadati</taxon>
        <taxon>Pseudomonadota</taxon>
        <taxon>Gammaproteobacteria</taxon>
        <taxon>SAR86 cluster</taxon>
    </lineage>
</organism>
<gene>
    <name evidence="1" type="ORF">NT02SARS_0625</name>
</gene>
<sequence>MDGLFWLIVFVFSLVLISSIGRVKASKKQLNRNNRINWSRKSRKTETIEQNIIEGESYEVSENNEK</sequence>
<dbReference type="Proteomes" id="UP000010116">
    <property type="component" value="Unassembled WGS sequence"/>
</dbReference>
<name>J4V5R3_9GAMM</name>
<protein>
    <submittedName>
        <fullName evidence="1">Uncharacterized protein</fullName>
    </submittedName>
</protein>
<dbReference type="AlphaFoldDB" id="J4V5R3"/>
<dbReference type="EMBL" id="JH611164">
    <property type="protein sequence ID" value="EJP73787.1"/>
    <property type="molecule type" value="Genomic_DNA"/>
</dbReference>
<proteinExistence type="predicted"/>